<keyword evidence="2" id="KW-1185">Reference proteome</keyword>
<dbReference type="OrthoDB" id="10250117at2759"/>
<reference evidence="1" key="1">
    <citation type="journal article" date="2021" name="Sci. Rep.">
        <title>Diploid genomic architecture of Nitzschia inconspicua, an elite biomass production diatom.</title>
        <authorList>
            <person name="Oliver A."/>
            <person name="Podell S."/>
            <person name="Pinowska A."/>
            <person name="Traller J.C."/>
            <person name="Smith S.R."/>
            <person name="McClure R."/>
            <person name="Beliaev A."/>
            <person name="Bohutskyi P."/>
            <person name="Hill E.A."/>
            <person name="Rabines A."/>
            <person name="Zheng H."/>
            <person name="Allen L.Z."/>
            <person name="Kuo A."/>
            <person name="Grigoriev I.V."/>
            <person name="Allen A.E."/>
            <person name="Hazlebeck D."/>
            <person name="Allen E.E."/>
        </authorList>
    </citation>
    <scope>NUCLEOTIDE SEQUENCE</scope>
    <source>
        <strain evidence="1">Hildebrandi</strain>
    </source>
</reference>
<dbReference type="Proteomes" id="UP000693970">
    <property type="component" value="Unassembled WGS sequence"/>
</dbReference>
<evidence type="ECO:0000313" key="2">
    <source>
        <dbReference type="Proteomes" id="UP000693970"/>
    </source>
</evidence>
<gene>
    <name evidence="1" type="ORF">IV203_022567</name>
</gene>
<dbReference type="AlphaFoldDB" id="A0A9K3KK64"/>
<evidence type="ECO:0000313" key="1">
    <source>
        <dbReference type="EMBL" id="KAG7344559.1"/>
    </source>
</evidence>
<proteinExistence type="predicted"/>
<organism evidence="1 2">
    <name type="scientific">Nitzschia inconspicua</name>
    <dbReference type="NCBI Taxonomy" id="303405"/>
    <lineage>
        <taxon>Eukaryota</taxon>
        <taxon>Sar</taxon>
        <taxon>Stramenopiles</taxon>
        <taxon>Ochrophyta</taxon>
        <taxon>Bacillariophyta</taxon>
        <taxon>Bacillariophyceae</taxon>
        <taxon>Bacillariophycidae</taxon>
        <taxon>Bacillariales</taxon>
        <taxon>Bacillariaceae</taxon>
        <taxon>Nitzschia</taxon>
    </lineage>
</organism>
<sequence>MSLSSHKVYGVRAQKASARSMLVKNEDVRSGTLSSFSCAGFEAACEIAQKEYEYDKEWIVYDTCQKKLRIGIEERIPEVIKNGDPEQMIQVL</sequence>
<name>A0A9K3KK64_9STRA</name>
<reference evidence="1" key="2">
    <citation type="submission" date="2021-04" db="EMBL/GenBank/DDBJ databases">
        <authorList>
            <person name="Podell S."/>
        </authorList>
    </citation>
    <scope>NUCLEOTIDE SEQUENCE</scope>
    <source>
        <strain evidence="1">Hildebrandi</strain>
    </source>
</reference>
<comment type="caution">
    <text evidence="1">The sequence shown here is derived from an EMBL/GenBank/DDBJ whole genome shotgun (WGS) entry which is preliminary data.</text>
</comment>
<accession>A0A9K3KK64</accession>
<protein>
    <submittedName>
        <fullName evidence="1">Uncharacterized protein</fullName>
    </submittedName>
</protein>
<dbReference type="EMBL" id="JAGRRH010000023">
    <property type="protein sequence ID" value="KAG7344559.1"/>
    <property type="molecule type" value="Genomic_DNA"/>
</dbReference>